<evidence type="ECO:0008006" key="4">
    <source>
        <dbReference type="Google" id="ProtNLM"/>
    </source>
</evidence>
<evidence type="ECO:0000313" key="2">
    <source>
        <dbReference type="EMBL" id="CZF80138.1"/>
    </source>
</evidence>
<keyword evidence="1" id="KW-0472">Membrane</keyword>
<evidence type="ECO:0000256" key="1">
    <source>
        <dbReference type="SAM" id="Phobius"/>
    </source>
</evidence>
<accession>A0A128EZZ9</accession>
<dbReference type="RefSeq" id="WP_062662872.1">
    <property type="nucleotide sequence ID" value="NZ_FIZX01000001.1"/>
</dbReference>
<keyword evidence="3" id="KW-1185">Reference proteome</keyword>
<feature type="transmembrane region" description="Helical" evidence="1">
    <location>
        <begin position="42"/>
        <end position="64"/>
    </location>
</feature>
<dbReference type="EMBL" id="FIZX01000001">
    <property type="protein sequence ID" value="CZF80138.1"/>
    <property type="molecule type" value="Genomic_DNA"/>
</dbReference>
<feature type="transmembrane region" description="Helical" evidence="1">
    <location>
        <begin position="103"/>
        <end position="121"/>
    </location>
</feature>
<gene>
    <name evidence="2" type="ORF">GCE9029_01875</name>
</gene>
<name>A0A128EZZ9_9GAMM</name>
<dbReference type="AlphaFoldDB" id="A0A128EZZ9"/>
<keyword evidence="1" id="KW-0812">Transmembrane</keyword>
<evidence type="ECO:0000313" key="3">
    <source>
        <dbReference type="Proteomes" id="UP000071641"/>
    </source>
</evidence>
<proteinExistence type="predicted"/>
<reference evidence="3" key="1">
    <citation type="submission" date="2016-02" db="EMBL/GenBank/DDBJ databases">
        <authorList>
            <person name="Rodrigo-Torres Lidia"/>
            <person name="Arahal R.David."/>
        </authorList>
    </citation>
    <scope>NUCLEOTIDE SEQUENCE [LARGE SCALE GENOMIC DNA]</scope>
    <source>
        <strain evidence="3">CECT 9029</strain>
    </source>
</reference>
<sequence length="130" mass="14234">MSFSSLRFGLYFFVIGLVALAMLSLFTGFGLKQLSIEGTTFFWGYGDLLFHFGLFYLGGVLLFPLQLHVKVLSFTFLLLVAVASEYIQANLVPGRTGSLTDALVNVFALFSAMVTLGVAHLRAKRSSPIL</sequence>
<feature type="transmembrane region" description="Helical" evidence="1">
    <location>
        <begin position="71"/>
        <end position="91"/>
    </location>
</feature>
<protein>
    <recommendedName>
        <fullName evidence="4">VanZ like family protein</fullName>
    </recommendedName>
</protein>
<dbReference type="Proteomes" id="UP000071641">
    <property type="component" value="Unassembled WGS sequence"/>
</dbReference>
<feature type="transmembrane region" description="Helical" evidence="1">
    <location>
        <begin position="9"/>
        <end position="30"/>
    </location>
</feature>
<organism evidence="2 3">
    <name type="scientific">Grimontia celer</name>
    <dbReference type="NCBI Taxonomy" id="1796497"/>
    <lineage>
        <taxon>Bacteria</taxon>
        <taxon>Pseudomonadati</taxon>
        <taxon>Pseudomonadota</taxon>
        <taxon>Gammaproteobacteria</taxon>
        <taxon>Vibrionales</taxon>
        <taxon>Vibrionaceae</taxon>
        <taxon>Grimontia</taxon>
    </lineage>
</organism>
<keyword evidence="1" id="KW-1133">Transmembrane helix</keyword>